<reference evidence="1 2" key="1">
    <citation type="submission" date="2016-07" db="EMBL/GenBank/DDBJ databases">
        <title>Pervasive Adenine N6-methylation of Active Genes in Fungi.</title>
        <authorList>
            <consortium name="DOE Joint Genome Institute"/>
            <person name="Mondo S.J."/>
            <person name="Dannebaum R.O."/>
            <person name="Kuo R.C."/>
            <person name="Labutti K."/>
            <person name="Haridas S."/>
            <person name="Kuo A."/>
            <person name="Salamov A."/>
            <person name="Ahrendt S.R."/>
            <person name="Lipzen A."/>
            <person name="Sullivan W."/>
            <person name="Andreopoulos W.B."/>
            <person name="Clum A."/>
            <person name="Lindquist E."/>
            <person name="Daum C."/>
            <person name="Ramamoorthy G.K."/>
            <person name="Gryganskyi A."/>
            <person name="Culley D."/>
            <person name="Magnuson J.K."/>
            <person name="James T.Y."/>
            <person name="O'Malley M.A."/>
            <person name="Stajich J.E."/>
            <person name="Spatafora J.W."/>
            <person name="Visel A."/>
            <person name="Grigoriev I.V."/>
        </authorList>
    </citation>
    <scope>NUCLEOTIDE SEQUENCE [LARGE SCALE GENOMIC DNA]</scope>
    <source>
        <strain evidence="1 2">NRRL 3116</strain>
    </source>
</reference>
<name>A0A1Y2GCB6_9FUNG</name>
<accession>A0A1Y2GCB6</accession>
<dbReference type="PANTHER" id="PTHR38926">
    <property type="entry name" value="F-BOX DOMAIN CONTAINING PROTEIN, EXPRESSED"/>
    <property type="match status" value="1"/>
</dbReference>
<keyword evidence="2" id="KW-1185">Reference proteome</keyword>
<dbReference type="Gene3D" id="3.80.10.10">
    <property type="entry name" value="Ribonuclease Inhibitor"/>
    <property type="match status" value="1"/>
</dbReference>
<organism evidence="1 2">
    <name type="scientific">Lobosporangium transversale</name>
    <dbReference type="NCBI Taxonomy" id="64571"/>
    <lineage>
        <taxon>Eukaryota</taxon>
        <taxon>Fungi</taxon>
        <taxon>Fungi incertae sedis</taxon>
        <taxon>Mucoromycota</taxon>
        <taxon>Mortierellomycotina</taxon>
        <taxon>Mortierellomycetes</taxon>
        <taxon>Mortierellales</taxon>
        <taxon>Mortierellaceae</taxon>
        <taxon>Lobosporangium</taxon>
    </lineage>
</organism>
<dbReference type="SUPFAM" id="SSF81383">
    <property type="entry name" value="F-box domain"/>
    <property type="match status" value="1"/>
</dbReference>
<dbReference type="InterPro" id="IPR032675">
    <property type="entry name" value="LRR_dom_sf"/>
</dbReference>
<evidence type="ECO:0000313" key="1">
    <source>
        <dbReference type="EMBL" id="ORZ06962.1"/>
    </source>
</evidence>
<sequence>MKHIHVIHTPELASRIAQYLSPHELTVCLRVNHSWLQAFVEALYKHICTFDFGQHLFNIQDETPSPNHSQEQKTLPMLQNTDNIVFPRALAYSTLIKTIVVANVHSFLFLAGNCTNLTHASVNSNLTDLYALGHRASPSLCAEQQFWRDFFKMTTLAQTADIWVNLINKNRSLSFVRMELWRVKGVDKIAEALGTLQHLKVLSVHLAEQSDACQAFLDHCPSIETLVWDSSNGTQRIALCPQFPTQIRHLQLDGWSLIDPLLVDYIIRRCPRLERLSLPFKASNELLFTVANSIQLSGCFATLERIDFDCLQSSESGNMSLDRLLTASGCLLSISFSRAFGDLDAAFYLRHYDLSHRLERFSFHFSFIGMELNDVVTVLEICPKLQLFEIEGASVNVERFLQMLPWGCRSSLKRLRMSISCSEAQLNHFKEEENGLSVSGADDATFSESEHRRKQDQIINILAQLWTLEELVLDPCAITFRVVSFPLKIDRDILNSMHKLRHLRLLSVLGTRYVI</sequence>
<comment type="caution">
    <text evidence="1">The sequence shown here is derived from an EMBL/GenBank/DDBJ whole genome shotgun (WGS) entry which is preliminary data.</text>
</comment>
<protein>
    <recommendedName>
        <fullName evidence="3">F-box domain-containing protein</fullName>
    </recommendedName>
</protein>
<dbReference type="AlphaFoldDB" id="A0A1Y2GCB6"/>
<dbReference type="InParanoid" id="A0A1Y2GCB6"/>
<dbReference type="Proteomes" id="UP000193648">
    <property type="component" value="Unassembled WGS sequence"/>
</dbReference>
<evidence type="ECO:0000313" key="2">
    <source>
        <dbReference type="Proteomes" id="UP000193648"/>
    </source>
</evidence>
<dbReference type="GeneID" id="33567203"/>
<dbReference type="RefSeq" id="XP_021877758.1">
    <property type="nucleotide sequence ID" value="XM_022025359.1"/>
</dbReference>
<dbReference type="PANTHER" id="PTHR38926:SF5">
    <property type="entry name" value="F-BOX AND LEUCINE-RICH REPEAT PROTEIN 6"/>
    <property type="match status" value="1"/>
</dbReference>
<dbReference type="SUPFAM" id="SSF52047">
    <property type="entry name" value="RNI-like"/>
    <property type="match status" value="1"/>
</dbReference>
<dbReference type="EMBL" id="MCFF01000043">
    <property type="protein sequence ID" value="ORZ06962.1"/>
    <property type="molecule type" value="Genomic_DNA"/>
</dbReference>
<dbReference type="OrthoDB" id="2438015at2759"/>
<evidence type="ECO:0008006" key="3">
    <source>
        <dbReference type="Google" id="ProtNLM"/>
    </source>
</evidence>
<proteinExistence type="predicted"/>
<dbReference type="InterPro" id="IPR036047">
    <property type="entry name" value="F-box-like_dom_sf"/>
</dbReference>
<gene>
    <name evidence="1" type="ORF">BCR41DRAFT_360428</name>
</gene>